<dbReference type="Gene3D" id="3.80.30.20">
    <property type="entry name" value="tm_1862 like domain"/>
    <property type="match status" value="1"/>
</dbReference>
<evidence type="ECO:0000259" key="10">
    <source>
        <dbReference type="PROSITE" id="PS51918"/>
    </source>
</evidence>
<evidence type="ECO:0000256" key="6">
    <source>
        <dbReference type="ARBA" id="ARBA00022723"/>
    </source>
</evidence>
<keyword evidence="4" id="KW-0808">Transferase</keyword>
<feature type="domain" description="B12-binding" evidence="9">
    <location>
        <begin position="17"/>
        <end position="139"/>
    </location>
</feature>
<dbReference type="InterPro" id="IPR051198">
    <property type="entry name" value="BchE-like"/>
</dbReference>
<dbReference type="AlphaFoldDB" id="A0A662DFB7"/>
<keyword evidence="8" id="KW-0411">Iron-sulfur</keyword>
<evidence type="ECO:0000313" key="11">
    <source>
        <dbReference type="EMBL" id="RLE12852.1"/>
    </source>
</evidence>
<dbReference type="PROSITE" id="PS01278">
    <property type="entry name" value="MTTASE_RADICAL"/>
    <property type="match status" value="1"/>
</dbReference>
<keyword evidence="7" id="KW-0408">Iron</keyword>
<evidence type="ECO:0000259" key="9">
    <source>
        <dbReference type="PROSITE" id="PS51332"/>
    </source>
</evidence>
<keyword evidence="3" id="KW-0489">Methyltransferase</keyword>
<dbReference type="GO" id="GO:0046872">
    <property type="term" value="F:metal ion binding"/>
    <property type="evidence" value="ECO:0007669"/>
    <property type="project" value="UniProtKB-KW"/>
</dbReference>
<evidence type="ECO:0000256" key="8">
    <source>
        <dbReference type="ARBA" id="ARBA00023014"/>
    </source>
</evidence>
<evidence type="ECO:0000256" key="2">
    <source>
        <dbReference type="ARBA" id="ARBA00022485"/>
    </source>
</evidence>
<dbReference type="SUPFAM" id="SSF102114">
    <property type="entry name" value="Radical SAM enzymes"/>
    <property type="match status" value="1"/>
</dbReference>
<dbReference type="CDD" id="cd01335">
    <property type="entry name" value="Radical_SAM"/>
    <property type="match status" value="1"/>
</dbReference>
<dbReference type="Pfam" id="PF04055">
    <property type="entry name" value="Radical_SAM"/>
    <property type="match status" value="1"/>
</dbReference>
<keyword evidence="5" id="KW-0949">S-adenosyl-L-methionine</keyword>
<dbReference type="SMART" id="SM00729">
    <property type="entry name" value="Elp3"/>
    <property type="match status" value="1"/>
</dbReference>
<evidence type="ECO:0000256" key="5">
    <source>
        <dbReference type="ARBA" id="ARBA00022691"/>
    </source>
</evidence>
<evidence type="ECO:0000256" key="4">
    <source>
        <dbReference type="ARBA" id="ARBA00022679"/>
    </source>
</evidence>
<dbReference type="InterPro" id="IPR006158">
    <property type="entry name" value="Cobalamin-bd"/>
</dbReference>
<dbReference type="InterPro" id="IPR034466">
    <property type="entry name" value="Methyltransferase_Class_B"/>
</dbReference>
<dbReference type="PANTHER" id="PTHR43409:SF7">
    <property type="entry name" value="BLL1977 PROTEIN"/>
    <property type="match status" value="1"/>
</dbReference>
<evidence type="ECO:0000256" key="1">
    <source>
        <dbReference type="ARBA" id="ARBA00001966"/>
    </source>
</evidence>
<accession>A0A662DFB7</accession>
<keyword evidence="2" id="KW-0004">4Fe-4S</keyword>
<dbReference type="InterPro" id="IPR058240">
    <property type="entry name" value="rSAM_sf"/>
</dbReference>
<dbReference type="GO" id="GO:0005829">
    <property type="term" value="C:cytosol"/>
    <property type="evidence" value="ECO:0007669"/>
    <property type="project" value="TreeGrafter"/>
</dbReference>
<dbReference type="InterPro" id="IPR007197">
    <property type="entry name" value="rSAM"/>
</dbReference>
<protein>
    <submittedName>
        <fullName evidence="11">B12-binding domain-containing radical SAM protein</fullName>
    </submittedName>
</protein>
<dbReference type="SFLD" id="SFLDG01082">
    <property type="entry name" value="B12-binding_domain_containing"/>
    <property type="match status" value="1"/>
</dbReference>
<dbReference type="GO" id="GO:0003824">
    <property type="term" value="F:catalytic activity"/>
    <property type="evidence" value="ECO:0007669"/>
    <property type="project" value="InterPro"/>
</dbReference>
<dbReference type="SFLD" id="SFLDS00029">
    <property type="entry name" value="Radical_SAM"/>
    <property type="match status" value="1"/>
</dbReference>
<gene>
    <name evidence="11" type="ORF">DRJ04_05400</name>
</gene>
<reference evidence="11 12" key="1">
    <citation type="submission" date="2018-06" db="EMBL/GenBank/DDBJ databases">
        <title>Extensive metabolic versatility and redundancy in microbially diverse, dynamic hydrothermal sediments.</title>
        <authorList>
            <person name="Dombrowski N."/>
            <person name="Teske A."/>
            <person name="Baker B.J."/>
        </authorList>
    </citation>
    <scope>NUCLEOTIDE SEQUENCE [LARGE SCALE GENOMIC DNA]</scope>
    <source>
        <strain evidence="11">B3_G15</strain>
    </source>
</reference>
<organism evidence="11 12">
    <name type="scientific">Aerophobetes bacterium</name>
    <dbReference type="NCBI Taxonomy" id="2030807"/>
    <lineage>
        <taxon>Bacteria</taxon>
        <taxon>Candidatus Aerophobota</taxon>
    </lineage>
</organism>
<keyword evidence="6" id="KW-0479">Metal-binding</keyword>
<comment type="cofactor">
    <cofactor evidence="1">
        <name>[4Fe-4S] cluster</name>
        <dbReference type="ChEBI" id="CHEBI:49883"/>
    </cofactor>
</comment>
<dbReference type="InterPro" id="IPR023404">
    <property type="entry name" value="rSAM_horseshoe"/>
</dbReference>
<dbReference type="GO" id="GO:0031419">
    <property type="term" value="F:cobalamin binding"/>
    <property type="evidence" value="ECO:0007669"/>
    <property type="project" value="InterPro"/>
</dbReference>
<sequence>MKKMGKINKIVLISPTSTRPGLISKFFRFPPLNLALLAALAPEYNYKIIDENIDGVNLESEEIKEADLIGLTVMTAQAPRAYELADKFRKMGKTVIMGGMHVSAMPEEAIGHCDAVVVGEAEKIWPKLLEDYERGKLQRIYKNKELPDLSGLPIPRRELLKRENYIVPNTLQVSRGCPFNCSFCAVSRFFGKRYRFRPVKEVTEEIEKMIEADHASCWRKIAAKFWNKMNRSVFAFLDDNIFGQADYARKLFKALIPLKILWGSQTSVNIARPENEGLLELAAESGCKFLFVGFESIDQSSIDEAGKKVNKPEIYAKAIELFHKYGIVILGAFIFGFDCEDKSIFKRTLNFVNHIGLDLAQFTVLTPLPGTRLMAKLKQERRIIEKNWARYDFGTVVFKPLKMSAEELIKGEQWAWYEFYSWSSILRRLPPLTDWARFLIYGISNIAYRIQSFQMLNYKNTTAGL</sequence>
<dbReference type="EMBL" id="QMQA01000134">
    <property type="protein sequence ID" value="RLE12852.1"/>
    <property type="molecule type" value="Genomic_DNA"/>
</dbReference>
<dbReference type="GO" id="GO:0051539">
    <property type="term" value="F:4 iron, 4 sulfur cluster binding"/>
    <property type="evidence" value="ECO:0007669"/>
    <property type="project" value="UniProtKB-KW"/>
</dbReference>
<dbReference type="Pfam" id="PF02310">
    <property type="entry name" value="B12-binding"/>
    <property type="match status" value="1"/>
</dbReference>
<evidence type="ECO:0000313" key="12">
    <source>
        <dbReference type="Proteomes" id="UP000280417"/>
    </source>
</evidence>
<comment type="caution">
    <text evidence="11">The sequence shown here is derived from an EMBL/GenBank/DDBJ whole genome shotgun (WGS) entry which is preliminary data.</text>
</comment>
<dbReference type="PANTHER" id="PTHR43409">
    <property type="entry name" value="ANAEROBIC MAGNESIUM-PROTOPORPHYRIN IX MONOMETHYL ESTER CYCLASE-RELATED"/>
    <property type="match status" value="1"/>
</dbReference>
<dbReference type="PROSITE" id="PS51332">
    <property type="entry name" value="B12_BINDING"/>
    <property type="match status" value="1"/>
</dbReference>
<dbReference type="InterPro" id="IPR020612">
    <property type="entry name" value="Methylthiotransferase_CS"/>
</dbReference>
<evidence type="ECO:0000256" key="7">
    <source>
        <dbReference type="ARBA" id="ARBA00023004"/>
    </source>
</evidence>
<dbReference type="CDD" id="cd02068">
    <property type="entry name" value="radical_SAM_B12_BD"/>
    <property type="match status" value="1"/>
</dbReference>
<proteinExistence type="predicted"/>
<name>A0A662DFB7_UNCAE</name>
<dbReference type="Proteomes" id="UP000280417">
    <property type="component" value="Unassembled WGS sequence"/>
</dbReference>
<dbReference type="Gene3D" id="3.40.50.280">
    <property type="entry name" value="Cobalamin-binding domain"/>
    <property type="match status" value="1"/>
</dbReference>
<feature type="domain" description="Radical SAM core" evidence="10">
    <location>
        <begin position="163"/>
        <end position="406"/>
    </location>
</feature>
<evidence type="ECO:0000256" key="3">
    <source>
        <dbReference type="ARBA" id="ARBA00022603"/>
    </source>
</evidence>
<dbReference type="SFLD" id="SFLDG01123">
    <property type="entry name" value="methyltransferase_(Class_B)"/>
    <property type="match status" value="1"/>
</dbReference>
<dbReference type="PROSITE" id="PS51918">
    <property type="entry name" value="RADICAL_SAM"/>
    <property type="match status" value="1"/>
</dbReference>
<dbReference type="InterPro" id="IPR006638">
    <property type="entry name" value="Elp3/MiaA/NifB-like_rSAM"/>
</dbReference>